<keyword evidence="3" id="KW-1185">Reference proteome</keyword>
<reference evidence="2 3" key="1">
    <citation type="journal article" date="2013" name="BMC Genomics">
        <title>Reconstruction of the lipid metabolism for the microalga Monoraphidium neglectum from its genome sequence reveals characteristics suitable for biofuel production.</title>
        <authorList>
            <person name="Bogen C."/>
            <person name="Al-Dilaimi A."/>
            <person name="Albersmeier A."/>
            <person name="Wichmann J."/>
            <person name="Grundmann M."/>
            <person name="Rupp O."/>
            <person name="Lauersen K.J."/>
            <person name="Blifernez-Klassen O."/>
            <person name="Kalinowski J."/>
            <person name="Goesmann A."/>
            <person name="Mussgnug J.H."/>
            <person name="Kruse O."/>
        </authorList>
    </citation>
    <scope>NUCLEOTIDE SEQUENCE [LARGE SCALE GENOMIC DNA]</scope>
    <source>
        <strain evidence="2 3">SAG 48.87</strain>
    </source>
</reference>
<evidence type="ECO:0000256" key="1">
    <source>
        <dbReference type="SAM" id="MobiDB-lite"/>
    </source>
</evidence>
<dbReference type="EMBL" id="KK102889">
    <property type="protein sequence ID" value="KIY96681.1"/>
    <property type="molecule type" value="Genomic_DNA"/>
</dbReference>
<proteinExistence type="predicted"/>
<sequence length="57" mass="6142">MKRKKHQDEAERHHISLQNHTGILNALLAAGGVADDATGSTPHKQAARPFGRSDATQ</sequence>
<name>A0A0D2M661_9CHLO</name>
<organism evidence="2 3">
    <name type="scientific">Monoraphidium neglectum</name>
    <dbReference type="NCBI Taxonomy" id="145388"/>
    <lineage>
        <taxon>Eukaryota</taxon>
        <taxon>Viridiplantae</taxon>
        <taxon>Chlorophyta</taxon>
        <taxon>core chlorophytes</taxon>
        <taxon>Chlorophyceae</taxon>
        <taxon>CS clade</taxon>
        <taxon>Sphaeropleales</taxon>
        <taxon>Selenastraceae</taxon>
        <taxon>Monoraphidium</taxon>
    </lineage>
</organism>
<protein>
    <submittedName>
        <fullName evidence="2">Uncharacterized protein</fullName>
    </submittedName>
</protein>
<dbReference type="RefSeq" id="XP_013895701.1">
    <property type="nucleotide sequence ID" value="XM_014040247.1"/>
</dbReference>
<accession>A0A0D2M661</accession>
<feature type="non-terminal residue" evidence="2">
    <location>
        <position position="57"/>
    </location>
</feature>
<dbReference type="GeneID" id="25728529"/>
<dbReference type="KEGG" id="mng:MNEG_11282"/>
<evidence type="ECO:0000313" key="3">
    <source>
        <dbReference type="Proteomes" id="UP000054498"/>
    </source>
</evidence>
<dbReference type="AlphaFoldDB" id="A0A0D2M661"/>
<gene>
    <name evidence="2" type="ORF">MNEG_11282</name>
</gene>
<evidence type="ECO:0000313" key="2">
    <source>
        <dbReference type="EMBL" id="KIY96681.1"/>
    </source>
</evidence>
<feature type="region of interest" description="Disordered" evidence="1">
    <location>
        <begin position="34"/>
        <end position="57"/>
    </location>
</feature>
<dbReference type="Proteomes" id="UP000054498">
    <property type="component" value="Unassembled WGS sequence"/>
</dbReference>